<feature type="signal peptide" evidence="1">
    <location>
        <begin position="1"/>
        <end position="24"/>
    </location>
</feature>
<dbReference type="RefSeq" id="WP_107749683.1">
    <property type="nucleotide sequence ID" value="NZ_QBKF01000001.1"/>
</dbReference>
<proteinExistence type="predicted"/>
<evidence type="ECO:0000313" key="3">
    <source>
        <dbReference type="Proteomes" id="UP000244810"/>
    </source>
</evidence>
<reference evidence="2 3" key="1">
    <citation type="journal article" date="2011" name="Syst. Appl. Microbiol.">
        <title>Defluviimonas denitrificans gen. nov., sp. nov., and Pararhodobacter aggregans gen. nov., sp. nov., non-phototrophic Rhodobacteraceae from the biofilter of a marine aquaculture.</title>
        <authorList>
            <person name="Foesel B.U."/>
            <person name="Drake H.L."/>
            <person name="Schramm A."/>
        </authorList>
    </citation>
    <scope>NUCLEOTIDE SEQUENCE [LARGE SCALE GENOMIC DNA]</scope>
    <source>
        <strain evidence="2 3">D1-19</strain>
    </source>
</reference>
<name>A0A2T7UWN2_9RHOB</name>
<accession>A0A2T7UWN2</accession>
<evidence type="ECO:0000256" key="1">
    <source>
        <dbReference type="SAM" id="SignalP"/>
    </source>
</evidence>
<sequence>MHRRHFLTSLALTFPALSATVALADGPEGIQPGAYYPVRVLGAGQSTRIDHVIVTDGRQALSIDWRSGAALYDEDRIDLSGVGGGIGALFRTPFRTRWRQALPLGTVEIDRGRNTLIARVEDAAPLLGAAATVAAGHYSWDLPGRLAPGRAPAAGGEPAGALRIEQDGRLLVSLPQMVAQV</sequence>
<dbReference type="AlphaFoldDB" id="A0A2T7UWN2"/>
<dbReference type="OrthoDB" id="7868278at2"/>
<dbReference type="EMBL" id="QDDR01000001">
    <property type="protein sequence ID" value="PVE49180.1"/>
    <property type="molecule type" value="Genomic_DNA"/>
</dbReference>
<dbReference type="Proteomes" id="UP000244810">
    <property type="component" value="Unassembled WGS sequence"/>
</dbReference>
<keyword evidence="1" id="KW-0732">Signal</keyword>
<keyword evidence="3" id="KW-1185">Reference proteome</keyword>
<evidence type="ECO:0000313" key="2">
    <source>
        <dbReference type="EMBL" id="PVE49180.1"/>
    </source>
</evidence>
<feature type="chain" id="PRO_5015657440" evidence="1">
    <location>
        <begin position="25"/>
        <end position="181"/>
    </location>
</feature>
<comment type="caution">
    <text evidence="2">The sequence shown here is derived from an EMBL/GenBank/DDBJ whole genome shotgun (WGS) entry which is preliminary data.</text>
</comment>
<gene>
    <name evidence="2" type="ORF">DDE23_01870</name>
</gene>
<organism evidence="2 3">
    <name type="scientific">Pararhodobacter aggregans</name>
    <dbReference type="NCBI Taxonomy" id="404875"/>
    <lineage>
        <taxon>Bacteria</taxon>
        <taxon>Pseudomonadati</taxon>
        <taxon>Pseudomonadota</taxon>
        <taxon>Alphaproteobacteria</taxon>
        <taxon>Rhodobacterales</taxon>
        <taxon>Paracoccaceae</taxon>
        <taxon>Pararhodobacter</taxon>
    </lineage>
</organism>
<protein>
    <submittedName>
        <fullName evidence="2">Uncharacterized protein</fullName>
    </submittedName>
</protein>